<evidence type="ECO:0000313" key="4">
    <source>
        <dbReference type="EMBL" id="SVE70210.1"/>
    </source>
</evidence>
<protein>
    <submittedName>
        <fullName evidence="4">EOG090X0LFN</fullName>
    </submittedName>
</protein>
<feature type="region of interest" description="Disordered" evidence="1">
    <location>
        <begin position="348"/>
        <end position="373"/>
    </location>
</feature>
<keyword evidence="2" id="KW-0472">Membrane</keyword>
<gene>
    <name evidence="4" type="primary">EOG090X0LFN</name>
</gene>
<proteinExistence type="evidence at transcript level"/>
<keyword evidence="2" id="KW-1133">Transmembrane helix</keyword>
<feature type="compositionally biased region" description="Basic and acidic residues" evidence="1">
    <location>
        <begin position="122"/>
        <end position="138"/>
    </location>
</feature>
<dbReference type="PANTHER" id="PTHR22426">
    <property type="entry name" value="ARGININE_SERINE-RICH COILED-COIL PROTEIN 2"/>
    <property type="match status" value="1"/>
</dbReference>
<feature type="compositionally biased region" description="Basic residues" evidence="1">
    <location>
        <begin position="139"/>
        <end position="154"/>
    </location>
</feature>
<feature type="compositionally biased region" description="Basic and acidic residues" evidence="1">
    <location>
        <begin position="188"/>
        <end position="209"/>
    </location>
</feature>
<organism evidence="4">
    <name type="scientific">Eubosmina coregoni</name>
    <dbReference type="NCBI Taxonomy" id="186181"/>
    <lineage>
        <taxon>Eukaryota</taxon>
        <taxon>Metazoa</taxon>
        <taxon>Ecdysozoa</taxon>
        <taxon>Arthropoda</taxon>
        <taxon>Crustacea</taxon>
        <taxon>Branchiopoda</taxon>
        <taxon>Diplostraca</taxon>
        <taxon>Cladocera</taxon>
        <taxon>Anomopoda</taxon>
        <taxon>Bosminidae</taxon>
        <taxon>Eubosmina</taxon>
    </lineage>
</organism>
<reference evidence="4" key="1">
    <citation type="submission" date="2018-08" db="EMBL/GenBank/DDBJ databases">
        <authorList>
            <person name="Cornetti L."/>
        </authorList>
    </citation>
    <scope>NUCLEOTIDE SEQUENCE</scope>
    <source>
        <strain evidence="4">FI-BAL1-1</strain>
    </source>
</reference>
<accession>A0A4Y7LMJ7</accession>
<evidence type="ECO:0000256" key="1">
    <source>
        <dbReference type="SAM" id="MobiDB-lite"/>
    </source>
</evidence>
<dbReference type="AlphaFoldDB" id="A0A4Y7LMJ7"/>
<feature type="region of interest" description="Disordered" evidence="1">
    <location>
        <begin position="95"/>
        <end position="210"/>
    </location>
</feature>
<dbReference type="PANTHER" id="PTHR22426:SF2">
    <property type="entry name" value="ARGININE_SERINE-RICH COILED-COIL PROTEIN 2"/>
    <property type="match status" value="1"/>
</dbReference>
<evidence type="ECO:0000256" key="2">
    <source>
        <dbReference type="SAM" id="Phobius"/>
    </source>
</evidence>
<evidence type="ECO:0000259" key="3">
    <source>
        <dbReference type="Pfam" id="PF15477"/>
    </source>
</evidence>
<dbReference type="InterPro" id="IPR028124">
    <property type="entry name" value="SMAP_dom"/>
</dbReference>
<dbReference type="EMBL" id="LR000591">
    <property type="protein sequence ID" value="SVE70210.1"/>
    <property type="molecule type" value="mRNA"/>
</dbReference>
<feature type="domain" description="Small acidic protein-like" evidence="3">
    <location>
        <begin position="323"/>
        <end position="401"/>
    </location>
</feature>
<name>A0A4Y7LMJ7_9CRUS</name>
<sequence length="408" mass="45994">MQKSIEILHDENKLAPANNQIQQNPNFQNANDGMRPVSSMSSVEIKREKFRIWKNVAVISLSFMCLFTAYNSVANLQPNFGRHLLPSSQAGKESLKSATACSSSADDKESSSNSRRSKHSKSSKDDSEVKHSKREKEQKHKKRSRSRSRERHQKSHDSEERTSRRHREEKKKKKHRSRSRSRSRGRSRSRERQPRKTRSQERREKKAETIARMGIDITSVAANIASSSELNQLKGADRKSSAVLAAAAAAQVLQNRVQQAQQATGVQLPAFYNPAAVNPMKYAEQIQKRKLLWAGNKDKQPQAVAATSSTSTDTAAPSTAKLWQSTAFAQDQDGKVTAKFKRLMGIKEPPPEQQQQQNSSESTEQVSPEVLKRQQELFQQLDQQYQVARATTHTQRGLGLGFSSSYPR</sequence>
<dbReference type="Pfam" id="PF15477">
    <property type="entry name" value="SMAP"/>
    <property type="match status" value="1"/>
</dbReference>
<feature type="compositionally biased region" description="Low complexity" evidence="1">
    <location>
        <begin position="353"/>
        <end position="365"/>
    </location>
</feature>
<feature type="transmembrane region" description="Helical" evidence="2">
    <location>
        <begin position="52"/>
        <end position="70"/>
    </location>
</feature>
<keyword evidence="2" id="KW-0812">Transmembrane</keyword>
<feature type="compositionally biased region" description="Basic residues" evidence="1">
    <location>
        <begin position="163"/>
        <end position="187"/>
    </location>
</feature>